<sequence length="117" mass="13706">MFLNLNHYNLDVYKSAKELRKQCYKTIRFLPDTEKYNLIDQIRRASTSIVLNISEGSSRKSKIESNRFYEIARGSIIEIDSCCEIILEEKYLEQEDLTDLGKNIKTTFILLSKLMNS</sequence>
<dbReference type="STRING" id="237258.SAMN04489756_11068"/>
<dbReference type="RefSeq" id="WP_069798893.1">
    <property type="nucleotide sequence ID" value="NZ_CP034157.1"/>
</dbReference>
<keyword evidence="2" id="KW-1185">Reference proteome</keyword>
<name>A0A1E5UDQ9_9FLAO</name>
<reference evidence="1 2" key="1">
    <citation type="submission" date="2016-09" db="EMBL/GenBank/DDBJ databases">
        <authorList>
            <person name="Capua I."/>
            <person name="De Benedictis P."/>
            <person name="Joannis T."/>
            <person name="Lombin L.H."/>
            <person name="Cattoli G."/>
        </authorList>
    </citation>
    <scope>NUCLEOTIDE SEQUENCE [LARGE SCALE GENOMIC DNA]</scope>
    <source>
        <strain evidence="1 2">NRS-1</strain>
    </source>
</reference>
<comment type="caution">
    <text evidence="1">The sequence shown here is derived from an EMBL/GenBank/DDBJ whole genome shotgun (WGS) entry which is preliminary data.</text>
</comment>
<evidence type="ECO:0000313" key="1">
    <source>
        <dbReference type="EMBL" id="OEL11051.1"/>
    </source>
</evidence>
<dbReference type="SUPFAM" id="SSF158446">
    <property type="entry name" value="IVS-encoded protein-like"/>
    <property type="match status" value="1"/>
</dbReference>
<dbReference type="CDD" id="cd16377">
    <property type="entry name" value="23S_rRNA_IVP_like"/>
    <property type="match status" value="1"/>
</dbReference>
<organism evidence="1 2">
    <name type="scientific">Cloacibacterium normanense</name>
    <dbReference type="NCBI Taxonomy" id="237258"/>
    <lineage>
        <taxon>Bacteria</taxon>
        <taxon>Pseudomonadati</taxon>
        <taxon>Bacteroidota</taxon>
        <taxon>Flavobacteriia</taxon>
        <taxon>Flavobacteriales</taxon>
        <taxon>Weeksellaceae</taxon>
    </lineage>
</organism>
<protein>
    <submittedName>
        <fullName evidence="1">Four helix bundle family protein</fullName>
    </submittedName>
</protein>
<evidence type="ECO:0000313" key="2">
    <source>
        <dbReference type="Proteomes" id="UP000095601"/>
    </source>
</evidence>
<accession>A0A1E5UDQ9</accession>
<dbReference type="Proteomes" id="UP000095601">
    <property type="component" value="Unassembled WGS sequence"/>
</dbReference>
<dbReference type="PANTHER" id="PTHR38471:SF2">
    <property type="entry name" value="FOUR HELIX BUNDLE PROTEIN"/>
    <property type="match status" value="1"/>
</dbReference>
<dbReference type="EMBL" id="MKGI01000063">
    <property type="protein sequence ID" value="OEL11051.1"/>
    <property type="molecule type" value="Genomic_DNA"/>
</dbReference>
<dbReference type="PANTHER" id="PTHR38471">
    <property type="entry name" value="FOUR HELIX BUNDLE PROTEIN"/>
    <property type="match status" value="1"/>
</dbReference>
<dbReference type="PATRIC" id="fig|237258.4.peg.90"/>
<gene>
    <name evidence="1" type="ORF">BHF72_2510</name>
</gene>
<dbReference type="KEGG" id="cnr:EB819_08675"/>
<dbReference type="Pfam" id="PF05635">
    <property type="entry name" value="23S_rRNA_IVP"/>
    <property type="match status" value="1"/>
</dbReference>
<dbReference type="NCBIfam" id="TIGR02436">
    <property type="entry name" value="four helix bundle protein"/>
    <property type="match status" value="1"/>
</dbReference>
<dbReference type="OrthoDB" id="9811959at2"/>
<dbReference type="Gene3D" id="1.20.1440.60">
    <property type="entry name" value="23S rRNA-intervening sequence"/>
    <property type="match status" value="1"/>
</dbReference>
<dbReference type="AlphaFoldDB" id="A0A1E5UDQ9"/>
<proteinExistence type="predicted"/>
<dbReference type="InterPro" id="IPR012657">
    <property type="entry name" value="23S_rRNA-intervening_sequence"/>
</dbReference>
<dbReference type="InterPro" id="IPR036583">
    <property type="entry name" value="23S_rRNA_IVS_sf"/>
</dbReference>